<feature type="domain" description="Protein kinase" evidence="12">
    <location>
        <begin position="19"/>
        <end position="290"/>
    </location>
</feature>
<feature type="transmembrane region" description="Helical" evidence="11">
    <location>
        <begin position="487"/>
        <end position="507"/>
    </location>
</feature>
<dbReference type="EC" id="2.7.11.1" evidence="1"/>
<evidence type="ECO:0000256" key="3">
    <source>
        <dbReference type="ARBA" id="ARBA00022714"/>
    </source>
</evidence>
<evidence type="ECO:0000256" key="8">
    <source>
        <dbReference type="ARBA" id="ARBA00023004"/>
    </source>
</evidence>
<keyword evidence="9" id="KW-0411">Iron-sulfur</keyword>
<evidence type="ECO:0000256" key="11">
    <source>
        <dbReference type="SAM" id="Phobius"/>
    </source>
</evidence>
<keyword evidence="4" id="KW-0479">Metal-binding</keyword>
<keyword evidence="6" id="KW-0418">Kinase</keyword>
<evidence type="ECO:0000259" key="13">
    <source>
        <dbReference type="PROSITE" id="PS51296"/>
    </source>
</evidence>
<feature type="region of interest" description="Disordered" evidence="10">
    <location>
        <begin position="338"/>
        <end position="359"/>
    </location>
</feature>
<dbReference type="InterPro" id="IPR000719">
    <property type="entry name" value="Prot_kinase_dom"/>
</dbReference>
<evidence type="ECO:0000256" key="4">
    <source>
        <dbReference type="ARBA" id="ARBA00022723"/>
    </source>
</evidence>
<evidence type="ECO:0000256" key="1">
    <source>
        <dbReference type="ARBA" id="ARBA00012513"/>
    </source>
</evidence>
<dbReference type="CDD" id="cd14014">
    <property type="entry name" value="STKc_PknB_like"/>
    <property type="match status" value="1"/>
</dbReference>
<feature type="domain" description="Rieske" evidence="13">
    <location>
        <begin position="548"/>
        <end position="646"/>
    </location>
</feature>
<keyword evidence="11" id="KW-0472">Membrane</keyword>
<evidence type="ECO:0000256" key="6">
    <source>
        <dbReference type="ARBA" id="ARBA00022777"/>
    </source>
</evidence>
<dbReference type="PANTHER" id="PTHR43289">
    <property type="entry name" value="MITOGEN-ACTIVATED PROTEIN KINASE KINASE KINASE 20-RELATED"/>
    <property type="match status" value="1"/>
</dbReference>
<dbReference type="SMART" id="SM00220">
    <property type="entry name" value="S_TKc"/>
    <property type="match status" value="1"/>
</dbReference>
<dbReference type="RefSeq" id="WP_201375039.1">
    <property type="nucleotide sequence ID" value="NZ_BNJG01000003.1"/>
</dbReference>
<gene>
    <name evidence="14" type="ORF">KSB_72660</name>
</gene>
<dbReference type="Gene3D" id="3.30.200.20">
    <property type="entry name" value="Phosphorylase Kinase, domain 1"/>
    <property type="match status" value="1"/>
</dbReference>
<feature type="compositionally biased region" description="Low complexity" evidence="10">
    <location>
        <begin position="515"/>
        <end position="526"/>
    </location>
</feature>
<name>A0ABQ3V0Y1_9CHLR</name>
<dbReference type="SUPFAM" id="SSF56112">
    <property type="entry name" value="Protein kinase-like (PK-like)"/>
    <property type="match status" value="1"/>
</dbReference>
<keyword evidence="3" id="KW-0001">2Fe-2S</keyword>
<proteinExistence type="predicted"/>
<feature type="compositionally biased region" description="Polar residues" evidence="10">
    <location>
        <begin position="350"/>
        <end position="359"/>
    </location>
</feature>
<organism evidence="14 15">
    <name type="scientific">Ktedonobacter robiniae</name>
    <dbReference type="NCBI Taxonomy" id="2778365"/>
    <lineage>
        <taxon>Bacteria</taxon>
        <taxon>Bacillati</taxon>
        <taxon>Chloroflexota</taxon>
        <taxon>Ktedonobacteria</taxon>
        <taxon>Ktedonobacterales</taxon>
        <taxon>Ktedonobacteraceae</taxon>
        <taxon>Ktedonobacter</taxon>
    </lineage>
</organism>
<evidence type="ECO:0000313" key="15">
    <source>
        <dbReference type="Proteomes" id="UP000654345"/>
    </source>
</evidence>
<evidence type="ECO:0000313" key="14">
    <source>
        <dbReference type="EMBL" id="GHO58791.1"/>
    </source>
</evidence>
<dbReference type="Gene3D" id="1.10.510.10">
    <property type="entry name" value="Transferase(Phosphotransferase) domain 1"/>
    <property type="match status" value="1"/>
</dbReference>
<dbReference type="InterPro" id="IPR011009">
    <property type="entry name" value="Kinase-like_dom_sf"/>
</dbReference>
<dbReference type="InterPro" id="IPR036922">
    <property type="entry name" value="Rieske_2Fe-2S_sf"/>
</dbReference>
<dbReference type="PANTHER" id="PTHR43289:SF6">
    <property type="entry name" value="SERINE_THREONINE-PROTEIN KINASE NEKL-3"/>
    <property type="match status" value="1"/>
</dbReference>
<keyword evidence="8" id="KW-0408">Iron</keyword>
<evidence type="ECO:0000256" key="9">
    <source>
        <dbReference type="ARBA" id="ARBA00023014"/>
    </source>
</evidence>
<keyword evidence="5" id="KW-0547">Nucleotide-binding</keyword>
<dbReference type="EMBL" id="BNJG01000003">
    <property type="protein sequence ID" value="GHO58791.1"/>
    <property type="molecule type" value="Genomic_DNA"/>
</dbReference>
<dbReference type="SUPFAM" id="SSF50022">
    <property type="entry name" value="ISP domain"/>
    <property type="match status" value="1"/>
</dbReference>
<reference evidence="14 15" key="1">
    <citation type="journal article" date="2021" name="Int. J. Syst. Evol. Microbiol.">
        <title>Reticulibacter mediterranei gen. nov., sp. nov., within the new family Reticulibacteraceae fam. nov., and Ktedonospora formicarum gen. nov., sp. nov., Ktedonobacter robiniae sp. nov., Dictyobacter formicarum sp. nov. and Dictyobacter arantiisoli sp. nov., belonging to the class Ktedonobacteria.</title>
        <authorList>
            <person name="Yabe S."/>
            <person name="Zheng Y."/>
            <person name="Wang C.M."/>
            <person name="Sakai Y."/>
            <person name="Abe K."/>
            <person name="Yokota A."/>
            <person name="Donadio S."/>
            <person name="Cavaletti L."/>
            <person name="Monciardini P."/>
        </authorList>
    </citation>
    <scope>NUCLEOTIDE SEQUENCE [LARGE SCALE GENOMIC DNA]</scope>
    <source>
        <strain evidence="14 15">SOSP1-30</strain>
    </source>
</reference>
<dbReference type="PROSITE" id="PS51296">
    <property type="entry name" value="RIESKE"/>
    <property type="match status" value="1"/>
</dbReference>
<evidence type="ECO:0000256" key="7">
    <source>
        <dbReference type="ARBA" id="ARBA00022840"/>
    </source>
</evidence>
<accession>A0ABQ3V0Y1</accession>
<evidence type="ECO:0000256" key="2">
    <source>
        <dbReference type="ARBA" id="ARBA00022679"/>
    </source>
</evidence>
<evidence type="ECO:0000256" key="5">
    <source>
        <dbReference type="ARBA" id="ARBA00022741"/>
    </source>
</evidence>
<keyword evidence="15" id="KW-1185">Reference proteome</keyword>
<keyword evidence="7" id="KW-0067">ATP-binding</keyword>
<sequence length="648" mass="69045">MSTSSLSIDELVGQTLGTYQVEQLLGRGNLNAVYQARQEGSARPVMLTTYFLPSTLSPQARVRFIARFTTIASSLLQLRHPCVQPLEDFGEHLGLPYMVSPLVSGNTLAELVRERGQLTPLQASRILRRLAEALDYAHNHGFAHGALRPLNIWVDAKSLQVVGFGLVSMLAMQGLAPVEHAYPHLLSLSGSFLGAPEYMAPEVVKGQGLDPRADVYALGAITFEMLCGRTPFKASDPFELANMHVQQSAPLITEFKADVPNGLDLVLQRALERNPAERYSSAGDFAAAFTRVVQLLNAPRGMQQSGRLAPVSIPGQGTVNITGPISLSGIPRQGGTGPISLGGIPPRTPASGTSSTSMSMPVLPRKIHWQLMPPIVTSKLETVPLTPEALARQSLQAQQQVMKPVMARSTQPLSQRQRPMSENYATVAMEPVSAKASETQSSPIAPRVTPVSAKAAKEERIEVLAARLVALLKAQIERVPKSRKHMLAVLIVGILVLMIGGMSLAFASQGSGQQASSQKASTSAPARTPKQAASPPPSSQGTPVVHTGRVIGNTNQRFGTAQAFTNPEDGRDSLLIRMPDGNFVAYEIGCTTDGGTLTYDANSNKLICPPDGSTFDPANSGNVVSGPATTPRKQIQLHVNPDGTVTIG</sequence>
<feature type="region of interest" description="Disordered" evidence="10">
    <location>
        <begin position="515"/>
        <end position="545"/>
    </location>
</feature>
<keyword evidence="11" id="KW-1133">Transmembrane helix</keyword>
<comment type="caution">
    <text evidence="14">The sequence shown here is derived from an EMBL/GenBank/DDBJ whole genome shotgun (WGS) entry which is preliminary data.</text>
</comment>
<dbReference type="Proteomes" id="UP000654345">
    <property type="component" value="Unassembled WGS sequence"/>
</dbReference>
<dbReference type="PROSITE" id="PS50011">
    <property type="entry name" value="PROTEIN_KINASE_DOM"/>
    <property type="match status" value="1"/>
</dbReference>
<protein>
    <recommendedName>
        <fullName evidence="1">non-specific serine/threonine protein kinase</fullName>
        <ecNumber evidence="1">2.7.11.1</ecNumber>
    </recommendedName>
</protein>
<dbReference type="Pfam" id="PF00069">
    <property type="entry name" value="Pkinase"/>
    <property type="match status" value="1"/>
</dbReference>
<evidence type="ECO:0000256" key="10">
    <source>
        <dbReference type="SAM" id="MobiDB-lite"/>
    </source>
</evidence>
<evidence type="ECO:0000259" key="12">
    <source>
        <dbReference type="PROSITE" id="PS50011"/>
    </source>
</evidence>
<dbReference type="InterPro" id="IPR017941">
    <property type="entry name" value="Rieske_2Fe-2S"/>
</dbReference>
<dbReference type="Gene3D" id="2.102.10.10">
    <property type="entry name" value="Rieske [2Fe-2S] iron-sulphur domain"/>
    <property type="match status" value="1"/>
</dbReference>
<keyword evidence="2" id="KW-0808">Transferase</keyword>
<keyword evidence="11" id="KW-0812">Transmembrane</keyword>